<evidence type="ECO:0000256" key="5">
    <source>
        <dbReference type="ARBA" id="ARBA00022448"/>
    </source>
</evidence>
<name>A0ABU3T1J2_9ALTE</name>
<keyword evidence="7 12" id="KW-0997">Cell inner membrane</keyword>
<keyword evidence="14" id="KW-1185">Reference proteome</keyword>
<evidence type="ECO:0000256" key="10">
    <source>
        <dbReference type="ARBA" id="ARBA00022989"/>
    </source>
</evidence>
<comment type="subcellular location">
    <subcellularLocation>
        <location evidence="2 12">Cell inner membrane</location>
        <topology evidence="2 12">Single-pass membrane protein</topology>
    </subcellularLocation>
</comment>
<keyword evidence="8 12" id="KW-0812">Transmembrane</keyword>
<evidence type="ECO:0000256" key="1">
    <source>
        <dbReference type="ARBA" id="ARBA00002442"/>
    </source>
</evidence>
<dbReference type="InterPro" id="IPR052075">
    <property type="entry name" value="Heme_exporter_D"/>
</dbReference>
<evidence type="ECO:0000313" key="14">
    <source>
        <dbReference type="Proteomes" id="UP001247805"/>
    </source>
</evidence>
<comment type="function">
    <text evidence="1 12">Required for the export of heme to the periplasm for the biogenesis of c-type cytochromes.</text>
</comment>
<comment type="similarity">
    <text evidence="3 12">Belongs to the CcmD/CycX/HelD family.</text>
</comment>
<evidence type="ECO:0000256" key="4">
    <source>
        <dbReference type="ARBA" id="ARBA00016461"/>
    </source>
</evidence>
<evidence type="ECO:0000256" key="12">
    <source>
        <dbReference type="RuleBase" id="RU363101"/>
    </source>
</evidence>
<feature type="transmembrane region" description="Helical" evidence="12">
    <location>
        <begin position="15"/>
        <end position="35"/>
    </location>
</feature>
<dbReference type="Proteomes" id="UP001247805">
    <property type="component" value="Unassembled WGS sequence"/>
</dbReference>
<dbReference type="NCBIfam" id="TIGR03141">
    <property type="entry name" value="cytochro_ccmD"/>
    <property type="match status" value="1"/>
</dbReference>
<evidence type="ECO:0000256" key="3">
    <source>
        <dbReference type="ARBA" id="ARBA00008741"/>
    </source>
</evidence>
<comment type="caution">
    <text evidence="13">The sequence shown here is derived from an EMBL/GenBank/DDBJ whole genome shotgun (WGS) entry which is preliminary data.</text>
</comment>
<dbReference type="Pfam" id="PF04995">
    <property type="entry name" value="CcmD"/>
    <property type="match status" value="1"/>
</dbReference>
<reference evidence="13 14" key="1">
    <citation type="submission" date="2023-10" db="EMBL/GenBank/DDBJ databases">
        <title>Glaciecola aquimarina strain GGW-M5 nov., isolated from a coastal seawater.</title>
        <authorList>
            <person name="Bayburt H."/>
            <person name="Kim J.M."/>
            <person name="Choi B.J."/>
            <person name="Jeon C.O."/>
        </authorList>
    </citation>
    <scope>NUCLEOTIDE SEQUENCE [LARGE SCALE GENOMIC DNA]</scope>
    <source>
        <strain evidence="13 14">KCTC 32108</strain>
    </source>
</reference>
<evidence type="ECO:0000256" key="7">
    <source>
        <dbReference type="ARBA" id="ARBA00022519"/>
    </source>
</evidence>
<dbReference type="RefSeq" id="WP_316027638.1">
    <property type="nucleotide sequence ID" value="NZ_JAWDIO010000002.1"/>
</dbReference>
<proteinExistence type="inferred from homology"/>
<keyword evidence="6 12" id="KW-1003">Cell membrane</keyword>
<dbReference type="PANTHER" id="PTHR37531:SF1">
    <property type="entry name" value="HEME EXPORTER PROTEIN D"/>
    <property type="match status" value="1"/>
</dbReference>
<dbReference type="PANTHER" id="PTHR37531">
    <property type="entry name" value="HEME EXPORTER PROTEIN D"/>
    <property type="match status" value="1"/>
</dbReference>
<dbReference type="InterPro" id="IPR007078">
    <property type="entry name" value="Haem_export_protD_CcmD"/>
</dbReference>
<keyword evidence="5 12" id="KW-0813">Transport</keyword>
<evidence type="ECO:0000256" key="8">
    <source>
        <dbReference type="ARBA" id="ARBA00022692"/>
    </source>
</evidence>
<evidence type="ECO:0000256" key="11">
    <source>
        <dbReference type="ARBA" id="ARBA00023136"/>
    </source>
</evidence>
<accession>A0ABU3T1J2</accession>
<protein>
    <recommendedName>
        <fullName evidence="4 12">Heme exporter protein D</fullName>
    </recommendedName>
</protein>
<evidence type="ECO:0000256" key="2">
    <source>
        <dbReference type="ARBA" id="ARBA00004377"/>
    </source>
</evidence>
<keyword evidence="9 12" id="KW-0201">Cytochrome c-type biogenesis</keyword>
<keyword evidence="10 12" id="KW-1133">Transmembrane helix</keyword>
<gene>
    <name evidence="13" type="primary">ccmD</name>
    <name evidence="13" type="ORF">RS130_21585</name>
</gene>
<evidence type="ECO:0000313" key="13">
    <source>
        <dbReference type="EMBL" id="MDU0356134.1"/>
    </source>
</evidence>
<evidence type="ECO:0000256" key="9">
    <source>
        <dbReference type="ARBA" id="ARBA00022748"/>
    </source>
</evidence>
<organism evidence="13 14">
    <name type="scientific">Paraglaciecola aquimarina</name>
    <dbReference type="NCBI Taxonomy" id="1235557"/>
    <lineage>
        <taxon>Bacteria</taxon>
        <taxon>Pseudomonadati</taxon>
        <taxon>Pseudomonadota</taxon>
        <taxon>Gammaproteobacteria</taxon>
        <taxon>Alteromonadales</taxon>
        <taxon>Alteromonadaceae</taxon>
        <taxon>Paraglaciecola</taxon>
    </lineage>
</organism>
<sequence>MHFENINEFWAMSGYGLYVWLSFGLGFLSLIILWLDSIMTKRKLFGEILAEQTRQARIKAAAQKTKLQVPESGESK</sequence>
<dbReference type="EMBL" id="JAWDIO010000002">
    <property type="protein sequence ID" value="MDU0356134.1"/>
    <property type="molecule type" value="Genomic_DNA"/>
</dbReference>
<keyword evidence="11 12" id="KW-0472">Membrane</keyword>
<evidence type="ECO:0000256" key="6">
    <source>
        <dbReference type="ARBA" id="ARBA00022475"/>
    </source>
</evidence>